<evidence type="ECO:0000256" key="6">
    <source>
        <dbReference type="ARBA" id="ARBA00022723"/>
    </source>
</evidence>
<gene>
    <name evidence="16" type="ORF">Ocin01_09603</name>
</gene>
<evidence type="ECO:0000256" key="10">
    <source>
        <dbReference type="ARBA" id="ARBA00022989"/>
    </source>
</evidence>
<comment type="caution">
    <text evidence="16">The sequence shown here is derived from an EMBL/GenBank/DDBJ whole genome shotgun (WGS) entry which is preliminary data.</text>
</comment>
<keyword evidence="9" id="KW-0442">Lipid degradation</keyword>
<keyword evidence="10" id="KW-1133">Transmembrane helix</keyword>
<dbReference type="GO" id="GO:0046340">
    <property type="term" value="P:diacylglycerol catabolic process"/>
    <property type="evidence" value="ECO:0007669"/>
    <property type="project" value="TreeGrafter"/>
</dbReference>
<dbReference type="GO" id="GO:0005886">
    <property type="term" value="C:plasma membrane"/>
    <property type="evidence" value="ECO:0007669"/>
    <property type="project" value="UniProtKB-SubCell"/>
</dbReference>
<keyword evidence="11" id="KW-0443">Lipid metabolism</keyword>
<dbReference type="EC" id="3.1.1.116" evidence="14"/>
<dbReference type="GO" id="GO:0019369">
    <property type="term" value="P:arachidonate metabolic process"/>
    <property type="evidence" value="ECO:0007669"/>
    <property type="project" value="TreeGrafter"/>
</dbReference>
<evidence type="ECO:0000313" key="17">
    <source>
        <dbReference type="Proteomes" id="UP000094527"/>
    </source>
</evidence>
<keyword evidence="3" id="KW-1003">Cell membrane</keyword>
<evidence type="ECO:0000259" key="15">
    <source>
        <dbReference type="Pfam" id="PF01764"/>
    </source>
</evidence>
<evidence type="ECO:0000256" key="7">
    <source>
        <dbReference type="ARBA" id="ARBA00022801"/>
    </source>
</evidence>
<dbReference type="PANTHER" id="PTHR45792:SF8">
    <property type="entry name" value="DIACYLGLYCEROL LIPASE-ALPHA"/>
    <property type="match status" value="1"/>
</dbReference>
<dbReference type="InterPro" id="IPR029058">
    <property type="entry name" value="AB_hydrolase_fold"/>
</dbReference>
<comment type="catalytic activity">
    <reaction evidence="13">
        <text>a 1,2-diacyl-sn-glycerol + H2O = a 2-acylglycerol + a fatty acid + H(+)</text>
        <dbReference type="Rhea" id="RHEA:33275"/>
        <dbReference type="ChEBI" id="CHEBI:15377"/>
        <dbReference type="ChEBI" id="CHEBI:15378"/>
        <dbReference type="ChEBI" id="CHEBI:17389"/>
        <dbReference type="ChEBI" id="CHEBI:17815"/>
        <dbReference type="ChEBI" id="CHEBI:28868"/>
        <dbReference type="EC" id="3.1.1.116"/>
    </reaction>
    <physiologicalReaction direction="left-to-right" evidence="13">
        <dbReference type="Rhea" id="RHEA:33276"/>
    </physiologicalReaction>
</comment>
<evidence type="ECO:0000256" key="3">
    <source>
        <dbReference type="ARBA" id="ARBA00022475"/>
    </source>
</evidence>
<keyword evidence="17" id="KW-1185">Reference proteome</keyword>
<evidence type="ECO:0000313" key="16">
    <source>
        <dbReference type="EMBL" id="ODM97087.1"/>
    </source>
</evidence>
<evidence type="ECO:0000256" key="13">
    <source>
        <dbReference type="ARBA" id="ARBA00024531"/>
    </source>
</evidence>
<evidence type="ECO:0000256" key="14">
    <source>
        <dbReference type="ARBA" id="ARBA00026104"/>
    </source>
</evidence>
<evidence type="ECO:0000256" key="8">
    <source>
        <dbReference type="ARBA" id="ARBA00022837"/>
    </source>
</evidence>
<keyword evidence="12" id="KW-0472">Membrane</keyword>
<keyword evidence="5" id="KW-0812">Transmembrane</keyword>
<dbReference type="SUPFAM" id="SSF53474">
    <property type="entry name" value="alpha/beta-Hydrolases"/>
    <property type="match status" value="1"/>
</dbReference>
<dbReference type="STRING" id="48709.A0A1D2MVG4"/>
<accession>A0A1D2MVG4</accession>
<evidence type="ECO:0000256" key="11">
    <source>
        <dbReference type="ARBA" id="ARBA00023098"/>
    </source>
</evidence>
<dbReference type="GO" id="GO:0016298">
    <property type="term" value="F:lipase activity"/>
    <property type="evidence" value="ECO:0007669"/>
    <property type="project" value="TreeGrafter"/>
</dbReference>
<proteinExistence type="predicted"/>
<sequence>MIHHFYQYAVACYSWGAVLCTSSNPIGAFWKDSLCCGCIRKKPWDADIEGDNCCFLNTGTAKDSIKLENTEVLYCSFHDKVFQTPFFVALDHAEKAIVVAIRGTMSRVDVVTDINVRPESLGRFGYPESYRVHKGMFLNAMKVHEKLEELQIIPKLLHSHPDYKIVTTGTSLGSASATLLCMVLRQEYPNKDVKCFAYSPSGALMNLETARFCESFVTSVIYGDDFVARLAVKSIERLKYDVVSILRECRTPKYQILLGGLFCLCGGRPKVTFSPDMDSIRRESRQELISAYGFDFAEINVVPMKGERCPFYLNSEQELMMQNPKCNRKASRALTPDTTPPPPPHKLLPFELMYPPGKILHITETSSFRSGRRPKNDSKPRWNIRWADRQEFREIIITSRMIMDHVPFRPNKALQDLTRRWRQSPDNENNAQISDPVIISDIISNSKSCHSLNTSISSPVPIVDDLVLSQIPSNKPSKHATS</sequence>
<evidence type="ECO:0000256" key="9">
    <source>
        <dbReference type="ARBA" id="ARBA00022963"/>
    </source>
</evidence>
<dbReference type="Gene3D" id="3.40.50.1820">
    <property type="entry name" value="alpha/beta hydrolase"/>
    <property type="match status" value="1"/>
</dbReference>
<evidence type="ECO:0000256" key="5">
    <source>
        <dbReference type="ARBA" id="ARBA00022692"/>
    </source>
</evidence>
<dbReference type="GO" id="GO:0046872">
    <property type="term" value="F:metal ion binding"/>
    <property type="evidence" value="ECO:0007669"/>
    <property type="project" value="UniProtKB-KW"/>
</dbReference>
<dbReference type="AlphaFoldDB" id="A0A1D2MVG4"/>
<dbReference type="InterPro" id="IPR002921">
    <property type="entry name" value="Fungal_lipase-type"/>
</dbReference>
<comment type="subcellular location">
    <subcellularLocation>
        <location evidence="2">Cell membrane</location>
        <topology evidence="2">Multi-pass membrane protein</topology>
    </subcellularLocation>
</comment>
<dbReference type="PANTHER" id="PTHR45792">
    <property type="entry name" value="DIACYLGLYCEROL LIPASE HOMOLOG-RELATED"/>
    <property type="match status" value="1"/>
</dbReference>
<evidence type="ECO:0000256" key="4">
    <source>
        <dbReference type="ARBA" id="ARBA00022553"/>
    </source>
</evidence>
<keyword evidence="4" id="KW-0597">Phosphoprotein</keyword>
<keyword evidence="7" id="KW-0378">Hydrolase</keyword>
<dbReference type="OrthoDB" id="438440at2759"/>
<evidence type="ECO:0000256" key="2">
    <source>
        <dbReference type="ARBA" id="ARBA00004651"/>
    </source>
</evidence>
<organism evidence="16 17">
    <name type="scientific">Orchesella cincta</name>
    <name type="common">Springtail</name>
    <name type="synonym">Podura cincta</name>
    <dbReference type="NCBI Taxonomy" id="48709"/>
    <lineage>
        <taxon>Eukaryota</taxon>
        <taxon>Metazoa</taxon>
        <taxon>Ecdysozoa</taxon>
        <taxon>Arthropoda</taxon>
        <taxon>Hexapoda</taxon>
        <taxon>Collembola</taxon>
        <taxon>Entomobryomorpha</taxon>
        <taxon>Entomobryoidea</taxon>
        <taxon>Orchesellidae</taxon>
        <taxon>Orchesellinae</taxon>
        <taxon>Orchesella</taxon>
    </lineage>
</organism>
<dbReference type="Proteomes" id="UP000094527">
    <property type="component" value="Unassembled WGS sequence"/>
</dbReference>
<name>A0A1D2MVG4_ORCCI</name>
<dbReference type="InterPro" id="IPR052214">
    <property type="entry name" value="DAG_Lipase-Related"/>
</dbReference>
<feature type="domain" description="Fungal lipase-type" evidence="15">
    <location>
        <begin position="98"/>
        <end position="232"/>
    </location>
</feature>
<evidence type="ECO:0000256" key="12">
    <source>
        <dbReference type="ARBA" id="ARBA00023136"/>
    </source>
</evidence>
<keyword evidence="8" id="KW-0106">Calcium</keyword>
<dbReference type="EMBL" id="LJIJ01000474">
    <property type="protein sequence ID" value="ODM97087.1"/>
    <property type="molecule type" value="Genomic_DNA"/>
</dbReference>
<evidence type="ECO:0000256" key="1">
    <source>
        <dbReference type="ARBA" id="ARBA00001913"/>
    </source>
</evidence>
<protein>
    <recommendedName>
        <fullName evidence="14">sn-1-specific diacylglycerol lipase</fullName>
        <ecNumber evidence="14">3.1.1.116</ecNumber>
    </recommendedName>
</protein>
<reference evidence="16 17" key="1">
    <citation type="journal article" date="2016" name="Genome Biol. Evol.">
        <title>Gene Family Evolution Reflects Adaptation to Soil Environmental Stressors in the Genome of the Collembolan Orchesella cincta.</title>
        <authorList>
            <person name="Faddeeva-Vakhrusheva A."/>
            <person name="Derks M.F."/>
            <person name="Anvar S.Y."/>
            <person name="Agamennone V."/>
            <person name="Suring W."/>
            <person name="Smit S."/>
            <person name="van Straalen N.M."/>
            <person name="Roelofs D."/>
        </authorList>
    </citation>
    <scope>NUCLEOTIDE SEQUENCE [LARGE SCALE GENOMIC DNA]</scope>
    <source>
        <tissue evidence="16">Mixed pool</tissue>
    </source>
</reference>
<dbReference type="CDD" id="cd00519">
    <property type="entry name" value="Lipase_3"/>
    <property type="match status" value="1"/>
</dbReference>
<comment type="cofactor">
    <cofactor evidence="1">
        <name>Ca(2+)</name>
        <dbReference type="ChEBI" id="CHEBI:29108"/>
    </cofactor>
</comment>
<keyword evidence="6" id="KW-0479">Metal-binding</keyword>
<dbReference type="Pfam" id="PF01764">
    <property type="entry name" value="Lipase_3"/>
    <property type="match status" value="1"/>
</dbReference>